<proteinExistence type="predicted"/>
<reference evidence="2" key="1">
    <citation type="journal article" date="2019" name="Int. J. Syst. Evol. Microbiol.">
        <title>The Global Catalogue of Microorganisms (GCM) 10K type strain sequencing project: providing services to taxonomists for standard genome sequencing and annotation.</title>
        <authorList>
            <consortium name="The Broad Institute Genomics Platform"/>
            <consortium name="The Broad Institute Genome Sequencing Center for Infectious Disease"/>
            <person name="Wu L."/>
            <person name="Ma J."/>
        </authorList>
    </citation>
    <scope>NUCLEOTIDE SEQUENCE [LARGE SCALE GENOMIC DNA]</scope>
    <source>
        <strain evidence="2">JCM 9377</strain>
    </source>
</reference>
<gene>
    <name evidence="1" type="ORF">GCM10010468_81690</name>
</gene>
<dbReference type="EMBL" id="BAAAUV010000060">
    <property type="protein sequence ID" value="GAA3243614.1"/>
    <property type="molecule type" value="Genomic_DNA"/>
</dbReference>
<dbReference type="Proteomes" id="UP001501237">
    <property type="component" value="Unassembled WGS sequence"/>
</dbReference>
<comment type="caution">
    <text evidence="1">The sequence shown here is derived from an EMBL/GenBank/DDBJ whole genome shotgun (WGS) entry which is preliminary data.</text>
</comment>
<sequence length="99" mass="10981">MFNVYPVIAQLEQGRLGGEEFVATVVDGHRKVRGLFVIREDRAEALFQLARIVFNALRHSRFATDELDGIAVLIVKGQGRDADSGKRTVAIESHTYPLG</sequence>
<protein>
    <submittedName>
        <fullName evidence="1">Uncharacterized protein</fullName>
    </submittedName>
</protein>
<evidence type="ECO:0000313" key="2">
    <source>
        <dbReference type="Proteomes" id="UP001501237"/>
    </source>
</evidence>
<organism evidence="1 2">
    <name type="scientific">Actinocorallia longicatena</name>
    <dbReference type="NCBI Taxonomy" id="111803"/>
    <lineage>
        <taxon>Bacteria</taxon>
        <taxon>Bacillati</taxon>
        <taxon>Actinomycetota</taxon>
        <taxon>Actinomycetes</taxon>
        <taxon>Streptosporangiales</taxon>
        <taxon>Thermomonosporaceae</taxon>
        <taxon>Actinocorallia</taxon>
    </lineage>
</organism>
<keyword evidence="2" id="KW-1185">Reference proteome</keyword>
<accession>A0ABP6QMW5</accession>
<evidence type="ECO:0000313" key="1">
    <source>
        <dbReference type="EMBL" id="GAA3243614.1"/>
    </source>
</evidence>
<dbReference type="RefSeq" id="WP_344840180.1">
    <property type="nucleotide sequence ID" value="NZ_BAAAUV010000060.1"/>
</dbReference>
<name>A0ABP6QMW5_9ACTN</name>